<dbReference type="Proteomes" id="UP000677054">
    <property type="component" value="Unassembled WGS sequence"/>
</dbReference>
<keyword evidence="1" id="KW-0862">Zinc</keyword>
<dbReference type="EMBL" id="CAJPEV010000555">
    <property type="protein sequence ID" value="CAG0886426.1"/>
    <property type="molecule type" value="Genomic_DNA"/>
</dbReference>
<dbReference type="AlphaFoldDB" id="A0A7R8XD46"/>
<gene>
    <name evidence="4" type="ORF">DSTB1V02_LOCUS3977</name>
</gene>
<protein>
    <recommendedName>
        <fullName evidence="3">C2H2-type domain-containing protein</fullName>
    </recommendedName>
</protein>
<sequence>MVSIETLTCIVKACYQAHQAQKLLDFCEMKGRQPDKYVIQDGQNGGGTENLVIFDKDRLSTFLGSKLMLFTQLYDQRPWSRPKLLVPRCEENLSPLPAVYICESCPEKFSSESDLWKHWHLKHAAKDSKSTHESLQAVRLEEVEDDDLIDVDAYMKKLDMVKVTGIENKYRYCQEKEGSKDCTGRVPLGWNTHLSVTDQFKIKFDGLELQREPKNQYVDKGESRPYQLLQNKMWPVQRCLRMRSNRRSDYCHIYCFTREEKKERRRTIETGLNKESRHLKNLMKPCSVRLHRLNIKPSTMPFIVGNCLEENKKLVISLPKMTATNIVHVVNHKRVYPWGMHLCMPPVPQSPRKEQVCLTRRTDEVVASLCGLPSSHFNGSQQDALHVSKVKCNGLVNGRPMTNGSTTQNCKKRKDLPKKPMPASMKVKSVNLLLPAGAKKKKLLEMGVPESSSYFAFQPSEAWLKRQKKLEALRFRRDAQKAEAEKPPSGEVMKLLRDECKELGGKQGITTLHKLNLGASHVTRSVLKTKHPNGVIRREVRSLNRDENKELTQRGLMELMQYNASHTGRITRNVTRKPNRH</sequence>
<keyword evidence="1" id="KW-0479">Metal-binding</keyword>
<accession>A0A7R8XD46</accession>
<proteinExistence type="predicted"/>
<name>A0A7R8XD46_9CRUS</name>
<evidence type="ECO:0000313" key="5">
    <source>
        <dbReference type="Proteomes" id="UP000677054"/>
    </source>
</evidence>
<feature type="domain" description="C2H2-type" evidence="3">
    <location>
        <begin position="100"/>
        <end position="128"/>
    </location>
</feature>
<feature type="compositionally biased region" description="Polar residues" evidence="2">
    <location>
        <begin position="400"/>
        <end position="409"/>
    </location>
</feature>
<evidence type="ECO:0000256" key="1">
    <source>
        <dbReference type="PROSITE-ProRule" id="PRU00042"/>
    </source>
</evidence>
<keyword evidence="1" id="KW-0863">Zinc-finger</keyword>
<organism evidence="4">
    <name type="scientific">Darwinula stevensoni</name>
    <dbReference type="NCBI Taxonomy" id="69355"/>
    <lineage>
        <taxon>Eukaryota</taxon>
        <taxon>Metazoa</taxon>
        <taxon>Ecdysozoa</taxon>
        <taxon>Arthropoda</taxon>
        <taxon>Crustacea</taxon>
        <taxon>Oligostraca</taxon>
        <taxon>Ostracoda</taxon>
        <taxon>Podocopa</taxon>
        <taxon>Podocopida</taxon>
        <taxon>Darwinulocopina</taxon>
        <taxon>Darwinuloidea</taxon>
        <taxon>Darwinulidae</taxon>
        <taxon>Darwinula</taxon>
    </lineage>
</organism>
<dbReference type="PROSITE" id="PS50157">
    <property type="entry name" value="ZINC_FINGER_C2H2_2"/>
    <property type="match status" value="1"/>
</dbReference>
<reference evidence="4" key="1">
    <citation type="submission" date="2020-11" db="EMBL/GenBank/DDBJ databases">
        <authorList>
            <person name="Tran Van P."/>
        </authorList>
    </citation>
    <scope>NUCLEOTIDE SEQUENCE</scope>
</reference>
<dbReference type="EMBL" id="LR900072">
    <property type="protein sequence ID" value="CAD7244073.1"/>
    <property type="molecule type" value="Genomic_DNA"/>
</dbReference>
<keyword evidence="5" id="KW-1185">Reference proteome</keyword>
<evidence type="ECO:0000313" key="4">
    <source>
        <dbReference type="EMBL" id="CAD7244073.1"/>
    </source>
</evidence>
<evidence type="ECO:0000259" key="3">
    <source>
        <dbReference type="PROSITE" id="PS50157"/>
    </source>
</evidence>
<dbReference type="InterPro" id="IPR013087">
    <property type="entry name" value="Znf_C2H2_type"/>
</dbReference>
<feature type="region of interest" description="Disordered" evidence="2">
    <location>
        <begin position="398"/>
        <end position="422"/>
    </location>
</feature>
<evidence type="ECO:0000256" key="2">
    <source>
        <dbReference type="SAM" id="MobiDB-lite"/>
    </source>
</evidence>
<dbReference type="PROSITE" id="PS00028">
    <property type="entry name" value="ZINC_FINGER_C2H2_1"/>
    <property type="match status" value="1"/>
</dbReference>
<dbReference type="GO" id="GO:0008270">
    <property type="term" value="F:zinc ion binding"/>
    <property type="evidence" value="ECO:0007669"/>
    <property type="project" value="UniProtKB-KW"/>
</dbReference>